<dbReference type="InterPro" id="IPR013529">
    <property type="entry name" value="Glyco_hydro_42_N"/>
</dbReference>
<keyword evidence="5" id="KW-1185">Reference proteome</keyword>
<evidence type="ECO:0000313" key="5">
    <source>
        <dbReference type="Proteomes" id="UP000460318"/>
    </source>
</evidence>
<evidence type="ECO:0000256" key="2">
    <source>
        <dbReference type="ARBA" id="ARBA00023295"/>
    </source>
</evidence>
<gene>
    <name evidence="4" type="ORF">GRF59_09975</name>
</gene>
<dbReference type="Pfam" id="PF02449">
    <property type="entry name" value="Glyco_hydro_42"/>
    <property type="match status" value="1"/>
</dbReference>
<dbReference type="Proteomes" id="UP000460318">
    <property type="component" value="Unassembled WGS sequence"/>
</dbReference>
<evidence type="ECO:0000259" key="3">
    <source>
        <dbReference type="Pfam" id="PF02449"/>
    </source>
</evidence>
<evidence type="ECO:0000256" key="1">
    <source>
        <dbReference type="ARBA" id="ARBA00022801"/>
    </source>
</evidence>
<dbReference type="EMBL" id="WUBI01000001">
    <property type="protein sequence ID" value="MWV43961.1"/>
    <property type="molecule type" value="Genomic_DNA"/>
</dbReference>
<organism evidence="4 5">
    <name type="scientific">Paenibacillus dendrobii</name>
    <dbReference type="NCBI Taxonomy" id="2691084"/>
    <lineage>
        <taxon>Bacteria</taxon>
        <taxon>Bacillati</taxon>
        <taxon>Bacillota</taxon>
        <taxon>Bacilli</taxon>
        <taxon>Bacillales</taxon>
        <taxon>Paenibacillaceae</taxon>
        <taxon>Paenibacillus</taxon>
    </lineage>
</organism>
<sequence>MHLRSSLHTVAHGPDSVQYFQWGKIRSYI</sequence>
<dbReference type="AlphaFoldDB" id="A0A7X3II81"/>
<evidence type="ECO:0000313" key="4">
    <source>
        <dbReference type="EMBL" id="MWV43961.1"/>
    </source>
</evidence>
<proteinExistence type="predicted"/>
<dbReference type="GO" id="GO:0005975">
    <property type="term" value="P:carbohydrate metabolic process"/>
    <property type="evidence" value="ECO:0007669"/>
    <property type="project" value="InterPro"/>
</dbReference>
<keyword evidence="2" id="KW-0326">Glycosidase</keyword>
<reference evidence="4 5" key="1">
    <citation type="submission" date="2019-12" db="EMBL/GenBank/DDBJ databases">
        <title>Paenibacillus sp. nov., an endophytic bacterium isolated from the stem of Dendrobium.</title>
        <authorList>
            <person name="Zhao R."/>
        </authorList>
    </citation>
    <scope>NUCLEOTIDE SEQUENCE [LARGE SCALE GENOMIC DNA]</scope>
    <source>
        <strain evidence="4 5">HJL G12</strain>
    </source>
</reference>
<keyword evidence="1" id="KW-0378">Hydrolase</keyword>
<protein>
    <recommendedName>
        <fullName evidence="3">Glycoside hydrolase family 42 N-terminal domain-containing protein</fullName>
    </recommendedName>
</protein>
<feature type="domain" description="Glycoside hydrolase family 42 N-terminal" evidence="3">
    <location>
        <begin position="1"/>
        <end position="26"/>
    </location>
</feature>
<dbReference type="GO" id="GO:0004565">
    <property type="term" value="F:beta-galactosidase activity"/>
    <property type="evidence" value="ECO:0007669"/>
    <property type="project" value="InterPro"/>
</dbReference>
<accession>A0A7X3II81</accession>
<dbReference type="GO" id="GO:0009341">
    <property type="term" value="C:beta-galactosidase complex"/>
    <property type="evidence" value="ECO:0007669"/>
    <property type="project" value="InterPro"/>
</dbReference>
<name>A0A7X3II81_9BACL</name>
<comment type="caution">
    <text evidence="4">The sequence shown here is derived from an EMBL/GenBank/DDBJ whole genome shotgun (WGS) entry which is preliminary data.</text>
</comment>